<dbReference type="EMBL" id="CAESAP020000150">
    <property type="protein sequence ID" value="CAB5499056.1"/>
    <property type="molecule type" value="Genomic_DNA"/>
</dbReference>
<proteinExistence type="predicted"/>
<gene>
    <name evidence="1" type="ORF">AZO1586R_866</name>
</gene>
<dbReference type="Proteomes" id="UP000635628">
    <property type="component" value="Unassembled WGS sequence"/>
</dbReference>
<reference evidence="1" key="1">
    <citation type="submission" date="2020-05" db="EMBL/GenBank/DDBJ databases">
        <authorList>
            <person name="Petersen J."/>
            <person name="Sayavedra L."/>
        </authorList>
    </citation>
    <scope>NUCLEOTIDE SEQUENCE</scope>
    <source>
        <strain evidence="1">B azoricus SOX Menez Gwen</strain>
    </source>
</reference>
<evidence type="ECO:0000313" key="1">
    <source>
        <dbReference type="EMBL" id="CAB5499056.1"/>
    </source>
</evidence>
<accession>A0ACA8ZPC9</accession>
<organism evidence="1 2">
    <name type="scientific">Bathymodiolus azoricus thioautotrophic gill symbiont</name>
    <dbReference type="NCBI Taxonomy" id="235205"/>
    <lineage>
        <taxon>Bacteria</taxon>
        <taxon>Pseudomonadati</taxon>
        <taxon>Pseudomonadota</taxon>
        <taxon>Gammaproteobacteria</taxon>
        <taxon>sulfur-oxidizing symbionts</taxon>
    </lineage>
</organism>
<protein>
    <submittedName>
        <fullName evidence="1">Uncharacterized protein</fullName>
    </submittedName>
</protein>
<sequence>MKNRLYALIFLLPIPSALLASDIALPKISNDMQKLAKEATSNARIKALNVQKVA</sequence>
<feature type="non-terminal residue" evidence="1">
    <location>
        <position position="54"/>
    </location>
</feature>
<name>A0ACA8ZPC9_9GAMM</name>
<keyword evidence="2" id="KW-1185">Reference proteome</keyword>
<evidence type="ECO:0000313" key="2">
    <source>
        <dbReference type="Proteomes" id="UP000635628"/>
    </source>
</evidence>
<comment type="caution">
    <text evidence="1">The sequence shown here is derived from an EMBL/GenBank/DDBJ whole genome shotgun (WGS) entry which is preliminary data.</text>
</comment>